<dbReference type="SUPFAM" id="SSF58104">
    <property type="entry name" value="Methyl-accepting chemotaxis protein (MCP) signaling domain"/>
    <property type="match status" value="1"/>
</dbReference>
<keyword evidence="4" id="KW-0479">Metal-binding</keyword>
<dbReference type="PROSITE" id="PS50192">
    <property type="entry name" value="T_SNARE"/>
    <property type="match status" value="1"/>
</dbReference>
<keyword evidence="5" id="KW-0408">Iron</keyword>
<dbReference type="PROSITE" id="PS50111">
    <property type="entry name" value="CHEMOTAXIS_TRANSDUC_2"/>
    <property type="match status" value="1"/>
</dbReference>
<dbReference type="InterPro" id="IPR035938">
    <property type="entry name" value="Hemerythrin-like_sf"/>
</dbReference>
<organism evidence="12 13">
    <name type="scientific">Desulfocapsa sulfexigens (strain DSM 10523 / SB164P1)</name>
    <dbReference type="NCBI Taxonomy" id="1167006"/>
    <lineage>
        <taxon>Bacteria</taxon>
        <taxon>Pseudomonadati</taxon>
        <taxon>Thermodesulfobacteriota</taxon>
        <taxon>Desulfobulbia</taxon>
        <taxon>Desulfobulbales</taxon>
        <taxon>Desulfocapsaceae</taxon>
        <taxon>Desulfocapsa</taxon>
    </lineage>
</organism>
<evidence type="ECO:0000256" key="3">
    <source>
        <dbReference type="ARBA" id="ARBA00022519"/>
    </source>
</evidence>
<dbReference type="Pfam" id="PF01814">
    <property type="entry name" value="Hemerythrin"/>
    <property type="match status" value="1"/>
</dbReference>
<feature type="transmembrane region" description="Helical" evidence="9">
    <location>
        <begin position="294"/>
        <end position="312"/>
    </location>
</feature>
<dbReference type="GO" id="GO:0007165">
    <property type="term" value="P:signal transduction"/>
    <property type="evidence" value="ECO:0007669"/>
    <property type="project" value="UniProtKB-KW"/>
</dbReference>
<evidence type="ECO:0000256" key="4">
    <source>
        <dbReference type="ARBA" id="ARBA00022723"/>
    </source>
</evidence>
<dbReference type="OrthoDB" id="9774644at2"/>
<keyword evidence="6 7" id="KW-0807">Transducer</keyword>
<feature type="domain" description="T-SNARE coiled-coil homology" evidence="11">
    <location>
        <begin position="547"/>
        <end position="609"/>
    </location>
</feature>
<gene>
    <name evidence="12" type="ordered locus">UWK_01155</name>
</gene>
<dbReference type="Gene3D" id="1.20.120.50">
    <property type="entry name" value="Hemerythrin-like"/>
    <property type="match status" value="1"/>
</dbReference>
<dbReference type="NCBIfam" id="TIGR02481">
    <property type="entry name" value="hemeryth_dom"/>
    <property type="match status" value="1"/>
</dbReference>
<proteinExistence type="inferred from homology"/>
<dbReference type="NCBIfam" id="NF033749">
    <property type="entry name" value="bact_hemeryth"/>
    <property type="match status" value="1"/>
</dbReference>
<dbReference type="STRING" id="1167006.UWK_01155"/>
<comment type="similarity">
    <text evidence="2">Belongs to the hemerythrin family.</text>
</comment>
<dbReference type="Gene3D" id="1.10.287.950">
    <property type="entry name" value="Methyl-accepting chemotaxis protein"/>
    <property type="match status" value="1"/>
</dbReference>
<dbReference type="GO" id="GO:0046872">
    <property type="term" value="F:metal ion binding"/>
    <property type="evidence" value="ECO:0007669"/>
    <property type="project" value="UniProtKB-KW"/>
</dbReference>
<dbReference type="InterPro" id="IPR016131">
    <property type="entry name" value="Haemerythrin_Fe_BS"/>
</dbReference>
<sequence length="811" mass="87620">MQNSMVKSFRFKLIAPIAIALLVMIGSAIIFTVLSQNSSSTQLNTKVVDSFETIQNTIGEDLSKLSSQLDSNLKSMQTETSRTLAASSTEALDNTATSVQQSLRTIRRQSGNDLVQLMALVATNSVISKDFATLNSYVRSAHRNPDVLFIFYRDKDGTPLTRYINRANEKLKSLLPEGRPDIAKIIQAGQDDPNVLTLTQEIKSNNDLAGSVSLAINMTQAREEAEELKEEFNDLIAQNTKQIDSILGRDSKAIGDELLQVITQVKNKITENSGKTIADITATSDSLSARTRTLFTIGSIVGFALLITILFLNANSILKLLGGEPEAMVQLARRIAGGDLSDQETGRSVPGSLQAALQDMTVNLRNLIGNIVAEGRALTATSTELALAAEDLTGGAEQSAAKADTVAAATEEMSANMGTVTMASEQAAQNVNVMANAMEEMSAAIQEIAENTERANSMTGEAVNYAKSSSEKVNTLGAAAREISKVTEVITEISEQTNLLALNATIEAARAGEAGKGFAVVANEIKELAKQTAKATGEIKNKIESIQSSTDETVTEISEISKVINSVNDIVSTIASAVEEQSVTASDISGNVNDAANGISEVNENVSQASMVSGEIARDIVAVSQVSKEAREGSLRLQESAENLKEIADTISRETNRFNLGDTAGSHKQRQTVFTSGPLLRWSPSLALDIKSIDEQHKVLVNLINELHQKMNSNAPQNAVGSVLGKLIDYTATHFKTEEEFFAQHRYEETDKHKEIHAKLVDQLLKFQKDYKAGEADISLELMEFLKDWLINHIKKTDAKYAPFLKSKGVV</sequence>
<keyword evidence="3" id="KW-1003">Cell membrane</keyword>
<dbReference type="SUPFAM" id="SSF47188">
    <property type="entry name" value="Hemerythrin-like"/>
    <property type="match status" value="1"/>
</dbReference>
<dbReference type="InterPro" id="IPR012827">
    <property type="entry name" value="Hemerythrin_metal-bd"/>
</dbReference>
<comment type="subcellular location">
    <subcellularLocation>
        <location evidence="1">Cell inner membrane</location>
        <topology evidence="1">Multi-pass membrane protein</topology>
    </subcellularLocation>
</comment>
<evidence type="ECO:0000313" key="13">
    <source>
        <dbReference type="Proteomes" id="UP000011721"/>
    </source>
</evidence>
<evidence type="ECO:0000259" key="10">
    <source>
        <dbReference type="PROSITE" id="PS50111"/>
    </source>
</evidence>
<evidence type="ECO:0000259" key="11">
    <source>
        <dbReference type="PROSITE" id="PS50192"/>
    </source>
</evidence>
<evidence type="ECO:0000256" key="7">
    <source>
        <dbReference type="PROSITE-ProRule" id="PRU00284"/>
    </source>
</evidence>
<dbReference type="RefSeq" id="WP_015403417.1">
    <property type="nucleotide sequence ID" value="NC_020304.1"/>
</dbReference>
<name>M1P2L0_DESSD</name>
<keyword evidence="9" id="KW-0472">Membrane</keyword>
<reference evidence="13" key="1">
    <citation type="journal article" date="2013" name="Stand. Genomic Sci.">
        <title>Complete genome sequence of Desulfocapsa sulfexigens, a marine deltaproteobacterium specialized in disproportionating inorganic sulfur compounds.</title>
        <authorList>
            <person name="Finster K.W."/>
            <person name="Kjeldsen K.U."/>
            <person name="Kube M."/>
            <person name="Reinhardt R."/>
            <person name="Mussmann M."/>
            <person name="Amann R."/>
            <person name="Schreiber L."/>
        </authorList>
    </citation>
    <scope>NUCLEOTIDE SEQUENCE [LARGE SCALE GENOMIC DNA]</scope>
    <source>
        <strain evidence="13">DSM 10523 / SB164P1</strain>
    </source>
</reference>
<keyword evidence="3" id="KW-0997">Cell inner membrane</keyword>
<evidence type="ECO:0000256" key="1">
    <source>
        <dbReference type="ARBA" id="ARBA00004429"/>
    </source>
</evidence>
<dbReference type="KEGG" id="dsf:UWK_01155"/>
<evidence type="ECO:0000256" key="8">
    <source>
        <dbReference type="SAM" id="Coils"/>
    </source>
</evidence>
<dbReference type="eggNOG" id="COG2703">
    <property type="taxonomic scope" value="Bacteria"/>
</dbReference>
<dbReference type="InterPro" id="IPR000727">
    <property type="entry name" value="T_SNARE_dom"/>
</dbReference>
<dbReference type="eggNOG" id="COG0840">
    <property type="taxonomic scope" value="Bacteria"/>
</dbReference>
<feature type="coiled-coil region" evidence="8">
    <location>
        <begin position="211"/>
        <end position="242"/>
    </location>
</feature>
<evidence type="ECO:0000256" key="9">
    <source>
        <dbReference type="SAM" id="Phobius"/>
    </source>
</evidence>
<dbReference type="GO" id="GO:0005886">
    <property type="term" value="C:plasma membrane"/>
    <property type="evidence" value="ECO:0007669"/>
    <property type="project" value="UniProtKB-SubCell"/>
</dbReference>
<dbReference type="PANTHER" id="PTHR32089:SF112">
    <property type="entry name" value="LYSOZYME-LIKE PROTEIN-RELATED"/>
    <property type="match status" value="1"/>
</dbReference>
<evidence type="ECO:0000313" key="12">
    <source>
        <dbReference type="EMBL" id="AGF77723.1"/>
    </source>
</evidence>
<dbReference type="Proteomes" id="UP000011721">
    <property type="component" value="Chromosome"/>
</dbReference>
<evidence type="ECO:0000256" key="5">
    <source>
        <dbReference type="ARBA" id="ARBA00023004"/>
    </source>
</evidence>
<evidence type="ECO:0000256" key="6">
    <source>
        <dbReference type="ARBA" id="ARBA00023224"/>
    </source>
</evidence>
<keyword evidence="8" id="KW-0175">Coiled coil</keyword>
<dbReference type="HOGENOM" id="CLU_347724_0_0_7"/>
<dbReference type="InterPro" id="IPR004089">
    <property type="entry name" value="MCPsignal_dom"/>
</dbReference>
<dbReference type="AlphaFoldDB" id="M1P2L0"/>
<protein>
    <submittedName>
        <fullName evidence="12">Hemerythrin-like metal-binding domain-containing protein</fullName>
    </submittedName>
</protein>
<dbReference type="Pfam" id="PF00015">
    <property type="entry name" value="MCPsignal"/>
    <property type="match status" value="1"/>
</dbReference>
<keyword evidence="9" id="KW-0812">Transmembrane</keyword>
<accession>M1P2L0</accession>
<dbReference type="PANTHER" id="PTHR32089">
    <property type="entry name" value="METHYL-ACCEPTING CHEMOTAXIS PROTEIN MCPB"/>
    <property type="match status" value="1"/>
</dbReference>
<dbReference type="PROSITE" id="PS00550">
    <property type="entry name" value="HEMERYTHRINS"/>
    <property type="match status" value="1"/>
</dbReference>
<dbReference type="SMART" id="SM00283">
    <property type="entry name" value="MA"/>
    <property type="match status" value="1"/>
</dbReference>
<dbReference type="CDD" id="cd12107">
    <property type="entry name" value="Hemerythrin"/>
    <property type="match status" value="1"/>
</dbReference>
<keyword evidence="13" id="KW-1185">Reference proteome</keyword>
<keyword evidence="9" id="KW-1133">Transmembrane helix</keyword>
<feature type="domain" description="Methyl-accepting transducer" evidence="10">
    <location>
        <begin position="381"/>
        <end position="624"/>
    </location>
</feature>
<dbReference type="EMBL" id="CP003985">
    <property type="protein sequence ID" value="AGF77723.1"/>
    <property type="molecule type" value="Genomic_DNA"/>
</dbReference>
<dbReference type="InterPro" id="IPR012312">
    <property type="entry name" value="Hemerythrin-like"/>
</dbReference>
<dbReference type="SMART" id="SM00397">
    <property type="entry name" value="t_SNARE"/>
    <property type="match status" value="1"/>
</dbReference>
<evidence type="ECO:0000256" key="2">
    <source>
        <dbReference type="ARBA" id="ARBA00010587"/>
    </source>
</evidence>